<organism evidence="1 2">
    <name type="scientific">Scandinavium lactucae</name>
    <dbReference type="NCBI Taxonomy" id="3095028"/>
    <lineage>
        <taxon>Bacteria</taxon>
        <taxon>Pseudomonadati</taxon>
        <taxon>Pseudomonadota</taxon>
        <taxon>Gammaproteobacteria</taxon>
        <taxon>Enterobacterales</taxon>
        <taxon>Enterobacteriaceae</taxon>
        <taxon>Scandinavium</taxon>
    </lineage>
</organism>
<dbReference type="RefSeq" id="WP_319626570.1">
    <property type="nucleotide sequence ID" value="NZ_JAWXRB010000022.1"/>
</dbReference>
<evidence type="ECO:0000313" key="2">
    <source>
        <dbReference type="Proteomes" id="UP001282336"/>
    </source>
</evidence>
<comment type="caution">
    <text evidence="1">The sequence shown here is derived from an EMBL/GenBank/DDBJ whole genome shotgun (WGS) entry which is preliminary data.</text>
</comment>
<proteinExistence type="predicted"/>
<sequence length="129" mass="14930">MDYWYHATNEYFEKWHVAGATSQLKPELLPHSFISFSRDEEQLQGAGTGRCRTTVLSDALIVNLLDDEVFSRQLWEEFRKHSFGRYHIASARFAECQDMCATGKILRPQIIMDGEAIMGSVWETKIIVR</sequence>
<gene>
    <name evidence="1" type="ORF">SIL20_00155</name>
</gene>
<reference evidence="1" key="1">
    <citation type="submission" date="2023-11" db="EMBL/GenBank/DDBJ databases">
        <title>Scandinavium wanjuensis sp. nov., isolated from lettuce South Korea.</title>
        <authorList>
            <person name="Park J."/>
            <person name="Park S."/>
            <person name="Oh K.K."/>
            <person name="Cho G.S."/>
            <person name="Franz C.M.A.P."/>
        </authorList>
    </citation>
    <scope>NUCLEOTIDE SEQUENCE</scope>
    <source>
        <strain evidence="1">V105_12</strain>
    </source>
</reference>
<protein>
    <submittedName>
        <fullName evidence="1">Uncharacterized protein</fullName>
    </submittedName>
</protein>
<accession>A0AAJ2VVJ1</accession>
<name>A0AAJ2VVJ1_9ENTR</name>
<dbReference type="Proteomes" id="UP001282336">
    <property type="component" value="Unassembled WGS sequence"/>
</dbReference>
<dbReference type="EMBL" id="JAWXRC010000011">
    <property type="protein sequence ID" value="MDX6029933.1"/>
    <property type="molecule type" value="Genomic_DNA"/>
</dbReference>
<evidence type="ECO:0000313" key="1">
    <source>
        <dbReference type="EMBL" id="MDX6029933.1"/>
    </source>
</evidence>
<dbReference type="AlphaFoldDB" id="A0AAJ2VVJ1"/>